<evidence type="ECO:0000256" key="1">
    <source>
        <dbReference type="ARBA" id="ARBA00010088"/>
    </source>
</evidence>
<dbReference type="InterPro" id="IPR010497">
    <property type="entry name" value="Epoxide_hydro_N"/>
</dbReference>
<evidence type="ECO:0000313" key="6">
    <source>
        <dbReference type="EMBL" id="KXS12540.1"/>
    </source>
</evidence>
<evidence type="ECO:0000256" key="2">
    <source>
        <dbReference type="ARBA" id="ARBA00022797"/>
    </source>
</evidence>
<organism evidence="6 7">
    <name type="scientific">Gonapodya prolifera (strain JEL478)</name>
    <name type="common">Monoblepharis prolifera</name>
    <dbReference type="NCBI Taxonomy" id="1344416"/>
    <lineage>
        <taxon>Eukaryota</taxon>
        <taxon>Fungi</taxon>
        <taxon>Fungi incertae sedis</taxon>
        <taxon>Chytridiomycota</taxon>
        <taxon>Chytridiomycota incertae sedis</taxon>
        <taxon>Monoblepharidomycetes</taxon>
        <taxon>Monoblepharidales</taxon>
        <taxon>Gonapodyaceae</taxon>
        <taxon>Gonapodya</taxon>
    </lineage>
</organism>
<feature type="active site" description="Proton donor" evidence="4">
    <location>
        <position position="261"/>
    </location>
</feature>
<dbReference type="STRING" id="1344416.A0A139A6T1"/>
<dbReference type="PRINTS" id="PR00412">
    <property type="entry name" value="EPOXHYDRLASE"/>
</dbReference>
<proteinExistence type="inferred from homology"/>
<name>A0A139A6T1_GONPJ</name>
<dbReference type="SUPFAM" id="SSF53474">
    <property type="entry name" value="alpha/beta-Hydrolases"/>
    <property type="match status" value="1"/>
</dbReference>
<dbReference type="Gene3D" id="3.40.50.1820">
    <property type="entry name" value="alpha/beta hydrolase"/>
    <property type="match status" value="1"/>
</dbReference>
<keyword evidence="2" id="KW-0058">Aromatic hydrocarbons catabolism</keyword>
<evidence type="ECO:0000313" key="7">
    <source>
        <dbReference type="Proteomes" id="UP000070544"/>
    </source>
</evidence>
<keyword evidence="3 6" id="KW-0378">Hydrolase</keyword>
<protein>
    <submittedName>
        <fullName evidence="6">Alpha/beta-hydrolase</fullName>
    </submittedName>
</protein>
<comment type="similarity">
    <text evidence="1">Belongs to the peptidase S33 family.</text>
</comment>
<dbReference type="Pfam" id="PF06441">
    <property type="entry name" value="EHN"/>
    <property type="match status" value="1"/>
</dbReference>
<dbReference type="PIRSF" id="PIRSF001112">
    <property type="entry name" value="Epoxide_hydrolase"/>
    <property type="match status" value="1"/>
</dbReference>
<dbReference type="GO" id="GO:0004301">
    <property type="term" value="F:epoxide hydrolase activity"/>
    <property type="evidence" value="ECO:0007669"/>
    <property type="project" value="TreeGrafter"/>
</dbReference>
<dbReference type="InterPro" id="IPR000639">
    <property type="entry name" value="Epox_hydrolase-like"/>
</dbReference>
<feature type="active site" description="Proton acceptor" evidence="4">
    <location>
        <position position="318"/>
    </location>
</feature>
<feature type="domain" description="Epoxide hydrolase N-terminal" evidence="5">
    <location>
        <begin position="16"/>
        <end position="91"/>
    </location>
</feature>
<dbReference type="PANTHER" id="PTHR21661">
    <property type="entry name" value="EPOXIDE HYDROLASE 1-RELATED"/>
    <property type="match status" value="1"/>
</dbReference>
<dbReference type="InterPro" id="IPR016292">
    <property type="entry name" value="Epoxide_hydrolase"/>
</dbReference>
<dbReference type="InterPro" id="IPR029058">
    <property type="entry name" value="AB_hydrolase_fold"/>
</dbReference>
<dbReference type="PANTHER" id="PTHR21661:SF35">
    <property type="entry name" value="EPOXIDE HYDROLASE"/>
    <property type="match status" value="1"/>
</dbReference>
<dbReference type="OMA" id="FWINEYD"/>
<sequence length="349" mass="39298">MASPVPFRVTMLNRVAEKLVDHWLNKYDWPAWEAKINEFKRYKLDVGVPVRTAKDDPRGNGTVSVHFIHERSPRADAIPIILTHGWPGSFFLDLIRPLTHPPSAADPAFNVVFPSLIGYGFSSAATVRYFGVSENGKMAQGGDWGSSVLAILLPNNCRAIHLNLLSFVKPPEEATLPQLIPAEESQITQTQKFYHDGTGYQQIQMTKPQTLGFAVSDSPHEWTDLRGGDGDFPPSMSINHFLTNVVIYYITNSITSSFRLYHYRMHRKLDHELLTATKITVPFGGAAFAKEIIISPERWVEYWCPNLVHWSIFERGGHFAALERPEDLIGDIRKFAAIKSVQTALTRTP</sequence>
<evidence type="ECO:0000256" key="4">
    <source>
        <dbReference type="PIRSR" id="PIRSR001112-1"/>
    </source>
</evidence>
<feature type="active site" description="Nucleophile" evidence="4">
    <location>
        <position position="143"/>
    </location>
</feature>
<dbReference type="EMBL" id="KQ965787">
    <property type="protein sequence ID" value="KXS12540.1"/>
    <property type="molecule type" value="Genomic_DNA"/>
</dbReference>
<evidence type="ECO:0000259" key="5">
    <source>
        <dbReference type="Pfam" id="PF06441"/>
    </source>
</evidence>
<accession>A0A139A6T1</accession>
<dbReference type="OrthoDB" id="7130006at2759"/>
<evidence type="ECO:0000256" key="3">
    <source>
        <dbReference type="ARBA" id="ARBA00022801"/>
    </source>
</evidence>
<dbReference type="Proteomes" id="UP000070544">
    <property type="component" value="Unassembled WGS sequence"/>
</dbReference>
<reference evidence="6 7" key="1">
    <citation type="journal article" date="2015" name="Genome Biol. Evol.">
        <title>Phylogenomic analyses indicate that early fungi evolved digesting cell walls of algal ancestors of land plants.</title>
        <authorList>
            <person name="Chang Y."/>
            <person name="Wang S."/>
            <person name="Sekimoto S."/>
            <person name="Aerts A.L."/>
            <person name="Choi C."/>
            <person name="Clum A."/>
            <person name="LaButti K.M."/>
            <person name="Lindquist E.A."/>
            <person name="Yee Ngan C."/>
            <person name="Ohm R.A."/>
            <person name="Salamov A.A."/>
            <person name="Grigoriev I.V."/>
            <person name="Spatafora J.W."/>
            <person name="Berbee M.L."/>
        </authorList>
    </citation>
    <scope>NUCLEOTIDE SEQUENCE [LARGE SCALE GENOMIC DNA]</scope>
    <source>
        <strain evidence="6 7">JEL478</strain>
    </source>
</reference>
<dbReference type="GO" id="GO:0097176">
    <property type="term" value="P:epoxide metabolic process"/>
    <property type="evidence" value="ECO:0007669"/>
    <property type="project" value="TreeGrafter"/>
</dbReference>
<keyword evidence="7" id="KW-1185">Reference proteome</keyword>
<dbReference type="AlphaFoldDB" id="A0A139A6T1"/>
<gene>
    <name evidence="6" type="ORF">M427DRAFT_137243</name>
</gene>